<dbReference type="InterPro" id="IPR036278">
    <property type="entry name" value="Sialidase_sf"/>
</dbReference>
<evidence type="ECO:0000313" key="3">
    <source>
        <dbReference type="Proteomes" id="UP000193431"/>
    </source>
</evidence>
<proteinExistence type="predicted"/>
<organism evidence="2 3">
    <name type="scientific">Nonlabens spongiae</name>
    <dbReference type="NCBI Taxonomy" id="331648"/>
    <lineage>
        <taxon>Bacteria</taxon>
        <taxon>Pseudomonadati</taxon>
        <taxon>Bacteroidota</taxon>
        <taxon>Flavobacteriia</taxon>
        <taxon>Flavobacteriales</taxon>
        <taxon>Flavobacteriaceae</taxon>
        <taxon>Nonlabens</taxon>
    </lineage>
</organism>
<dbReference type="Proteomes" id="UP000193431">
    <property type="component" value="Chromosome"/>
</dbReference>
<keyword evidence="1" id="KW-0732">Signal</keyword>
<feature type="signal peptide" evidence="1">
    <location>
        <begin position="1"/>
        <end position="17"/>
    </location>
</feature>
<name>A0A1W6MGG4_9FLAO</name>
<reference evidence="2 3" key="1">
    <citation type="submission" date="2016-11" db="EMBL/GenBank/DDBJ databases">
        <title>Trade-off between light-utilization and light-protection in marine flavobacteria.</title>
        <authorList>
            <person name="Kumagai Y."/>
        </authorList>
    </citation>
    <scope>NUCLEOTIDE SEQUENCE [LARGE SCALE GENOMIC DNA]</scope>
    <source>
        <strain evidence="2 3">JCM 13191</strain>
    </source>
</reference>
<accession>A0A1W6MGG4</accession>
<dbReference type="RefSeq" id="WP_085765492.1">
    <property type="nucleotide sequence ID" value="NZ_CP019344.1"/>
</dbReference>
<dbReference type="SUPFAM" id="SSF50939">
    <property type="entry name" value="Sialidases"/>
    <property type="match status" value="1"/>
</dbReference>
<dbReference type="AlphaFoldDB" id="A0A1W6MGG4"/>
<sequence length="672" mass="78507">MRYLHFLLLIASINGFAQDSIEHSFTPHSENQIVSYNGIWSWFSDPRAVYYEGEYQRTYLGWVDNYGNIMVSLLDHETGEQQVFKVYDGIEIDDHNNPALIFDSKGRLSIYFTTHLINDDPLYKISATNPEDISSWNPVERLNLNNEDQYNKARILNHTYANVVKDPYNSQTWYLLYRGVDMQPCMSISKDEGVNWSKSHILYNGNDDEIYTPYLKVYKGKTKIHFFLTSDHPTRALGSNQLYYFYLKEGIFYSHHHKKIASLESSAIVPESLTPIRDSQQSRAWCWDIKENEKEQPVITYVEFEEHEHNYKYAYFDGQKWIHKTLTESGGAFPEWVGNKQLEPHYSGGLIINPTNTRELFASVQRAGNFEIEKWNFDPKKDDWTQLPITSGSSNNAVRPVLSIDSNNLNKASSLFWLEVMNYKYYSSQTKPGFSEFSLSDRYATLIRSNNAHSKYILPSKSENLIRSHFIDHHIKQRINSDFLYLLALSNPTLKIREVALRLEISNFLNFKKKILLSSQEIEEIEINDFAKKLYLFNPNIFERDQIENLINQISEAESLTSIDYLVVNEMMEQQLDLDGNLIKATNLHSENLFAQFERLDLTLANFQSSILDSYSFLKYGAAQEDDQERLKLVLDQCWKFYNEHFSQQYHPDVCGALLLFDAAYKDKFKKT</sequence>
<evidence type="ECO:0000313" key="2">
    <source>
        <dbReference type="EMBL" id="ARN76693.1"/>
    </source>
</evidence>
<evidence type="ECO:0000256" key="1">
    <source>
        <dbReference type="SAM" id="SignalP"/>
    </source>
</evidence>
<gene>
    <name evidence="2" type="ORF">BST97_00995</name>
</gene>
<evidence type="ECO:0008006" key="4">
    <source>
        <dbReference type="Google" id="ProtNLM"/>
    </source>
</evidence>
<protein>
    <recommendedName>
        <fullName evidence="4">BNR repeat-containing family member</fullName>
    </recommendedName>
</protein>
<dbReference type="Pfam" id="PF15892">
    <property type="entry name" value="BNR_4"/>
    <property type="match status" value="1"/>
</dbReference>
<dbReference type="OrthoDB" id="6381507at2"/>
<dbReference type="EMBL" id="CP019344">
    <property type="protein sequence ID" value="ARN76693.1"/>
    <property type="molecule type" value="Genomic_DNA"/>
</dbReference>
<feature type="chain" id="PRO_5012099879" description="BNR repeat-containing family member" evidence="1">
    <location>
        <begin position="18"/>
        <end position="672"/>
    </location>
</feature>
<dbReference type="STRING" id="331648.BST97_00995"/>
<keyword evidence="3" id="KW-1185">Reference proteome</keyword>